<gene>
    <name evidence="2" type="ORF">CDAR_393101</name>
</gene>
<keyword evidence="1" id="KW-1133">Transmembrane helix</keyword>
<proteinExistence type="predicted"/>
<reference evidence="2 3" key="1">
    <citation type="submission" date="2021-06" db="EMBL/GenBank/DDBJ databases">
        <title>Caerostris darwini draft genome.</title>
        <authorList>
            <person name="Kono N."/>
            <person name="Arakawa K."/>
        </authorList>
    </citation>
    <scope>NUCLEOTIDE SEQUENCE [LARGE SCALE GENOMIC DNA]</scope>
</reference>
<feature type="transmembrane region" description="Helical" evidence="1">
    <location>
        <begin position="69"/>
        <end position="96"/>
    </location>
</feature>
<accession>A0AAV4RVQ5</accession>
<sequence length="128" mass="15049">MFIKSLRKQYYSDFEVQERHQCKKISDISEKMRFDICDAAIAVNICCLVLVGVLLVANVVVHWTMPPTFYISIATGGFISCFTLAVFFVYCLYIFVKDEIDEDYQLWLKRSPFGNSKKNNWMHLKKKR</sequence>
<organism evidence="2 3">
    <name type="scientific">Caerostris darwini</name>
    <dbReference type="NCBI Taxonomy" id="1538125"/>
    <lineage>
        <taxon>Eukaryota</taxon>
        <taxon>Metazoa</taxon>
        <taxon>Ecdysozoa</taxon>
        <taxon>Arthropoda</taxon>
        <taxon>Chelicerata</taxon>
        <taxon>Arachnida</taxon>
        <taxon>Araneae</taxon>
        <taxon>Araneomorphae</taxon>
        <taxon>Entelegynae</taxon>
        <taxon>Araneoidea</taxon>
        <taxon>Araneidae</taxon>
        <taxon>Caerostris</taxon>
    </lineage>
</organism>
<comment type="caution">
    <text evidence="2">The sequence shown here is derived from an EMBL/GenBank/DDBJ whole genome shotgun (WGS) entry which is preliminary data.</text>
</comment>
<keyword evidence="1" id="KW-0812">Transmembrane</keyword>
<keyword evidence="3" id="KW-1185">Reference proteome</keyword>
<dbReference type="Proteomes" id="UP001054837">
    <property type="component" value="Unassembled WGS sequence"/>
</dbReference>
<evidence type="ECO:0000313" key="2">
    <source>
        <dbReference type="EMBL" id="GIY24759.1"/>
    </source>
</evidence>
<protein>
    <submittedName>
        <fullName evidence="2">Uncharacterized protein</fullName>
    </submittedName>
</protein>
<feature type="transmembrane region" description="Helical" evidence="1">
    <location>
        <begin position="41"/>
        <end position="63"/>
    </location>
</feature>
<name>A0AAV4RVQ5_9ARAC</name>
<dbReference type="EMBL" id="BPLQ01006737">
    <property type="protein sequence ID" value="GIY24759.1"/>
    <property type="molecule type" value="Genomic_DNA"/>
</dbReference>
<dbReference type="AlphaFoldDB" id="A0AAV4RVQ5"/>
<evidence type="ECO:0000313" key="3">
    <source>
        <dbReference type="Proteomes" id="UP001054837"/>
    </source>
</evidence>
<keyword evidence="1" id="KW-0472">Membrane</keyword>
<evidence type="ECO:0000256" key="1">
    <source>
        <dbReference type="SAM" id="Phobius"/>
    </source>
</evidence>